<dbReference type="InterPro" id="IPR036188">
    <property type="entry name" value="FAD/NAD-bd_sf"/>
</dbReference>
<evidence type="ECO:0000256" key="2">
    <source>
        <dbReference type="ARBA" id="ARBA00011738"/>
    </source>
</evidence>
<sequence length="308" mass="34207">MEHVQVLIAGGGIGGLSAAIWCRRLGLSCLLLESKDVLGGQLSQIHNEIPDFPPRVYPNGTALLEELLGHPVIRQLRPRLGETILRIDANTHEVHTSHQVYRADYLIIATGVSPNIIPALADCPRVLSPWFSTTSQAATVKGQDIAVIGGGDRALESASNLSPYARHMYLLVRSDHLRARSEWVDRVNRLPNLQIMWHTEVERYSMENDRIQLELRSEKKEAPNSITVDWVLPRIGVRGNSQAFASLPVFDEHYLQTDQTQRSVPEWIYAIGDVANGAAYSSISLAVGQAMKAVKHISLGLQQQPEYE</sequence>
<keyword evidence="4" id="KW-0560">Oxidoreductase</keyword>
<dbReference type="InterPro" id="IPR050097">
    <property type="entry name" value="Ferredoxin-NADP_redctase_2"/>
</dbReference>
<protein>
    <submittedName>
        <fullName evidence="6">Thioredoxin reductase</fullName>
    </submittedName>
</protein>
<keyword evidence="3" id="KW-0285">Flavoprotein</keyword>
<proteinExistence type="predicted"/>
<evidence type="ECO:0000256" key="4">
    <source>
        <dbReference type="ARBA" id="ARBA00023002"/>
    </source>
</evidence>
<dbReference type="Pfam" id="PF07992">
    <property type="entry name" value="Pyr_redox_2"/>
    <property type="match status" value="1"/>
</dbReference>
<dbReference type="OrthoDB" id="9806179at2"/>
<dbReference type="Gene3D" id="3.50.50.60">
    <property type="entry name" value="FAD/NAD(P)-binding domain"/>
    <property type="match status" value="2"/>
</dbReference>
<dbReference type="PRINTS" id="PR00469">
    <property type="entry name" value="PNDRDTASEII"/>
</dbReference>
<feature type="domain" description="FAD/NAD(P)-binding" evidence="5">
    <location>
        <begin position="5"/>
        <end position="287"/>
    </location>
</feature>
<dbReference type="STRING" id="1408254.T458_17700"/>
<dbReference type="PRINTS" id="PR00368">
    <property type="entry name" value="FADPNR"/>
</dbReference>
<comment type="cofactor">
    <cofactor evidence="1">
        <name>FAD</name>
        <dbReference type="ChEBI" id="CHEBI:57692"/>
    </cofactor>
</comment>
<comment type="subunit">
    <text evidence="2">Homodimer.</text>
</comment>
<dbReference type="RefSeq" id="WP_023557393.1">
    <property type="nucleotide sequence ID" value="NZ_KI629785.1"/>
</dbReference>
<name>V6MBP1_9BACL</name>
<organism evidence="6 7">
    <name type="scientific">Brevibacillus panacihumi W25</name>
    <dbReference type="NCBI Taxonomy" id="1408254"/>
    <lineage>
        <taxon>Bacteria</taxon>
        <taxon>Bacillati</taxon>
        <taxon>Bacillota</taxon>
        <taxon>Bacilli</taxon>
        <taxon>Bacillales</taxon>
        <taxon>Paenibacillaceae</taxon>
        <taxon>Brevibacillus</taxon>
    </lineage>
</organism>
<reference evidence="6 7" key="1">
    <citation type="journal article" date="2014" name="Genome Announc.">
        <title>Draft Genome Sequence of Brevibacillus panacihumi Strain W25, a Halotolerant Hydrocarbon-Degrading Bacterium.</title>
        <authorList>
            <person name="Wang X."/>
            <person name="Jin D."/>
            <person name="Zhou L."/>
            <person name="Wu L."/>
            <person name="An W."/>
            <person name="Chen Y."/>
            <person name="Zhao L."/>
        </authorList>
    </citation>
    <scope>NUCLEOTIDE SEQUENCE [LARGE SCALE GENOMIC DNA]</scope>
    <source>
        <strain evidence="6 7">W25</strain>
    </source>
</reference>
<dbReference type="PANTHER" id="PTHR48105">
    <property type="entry name" value="THIOREDOXIN REDUCTASE 1-RELATED-RELATED"/>
    <property type="match status" value="1"/>
</dbReference>
<evidence type="ECO:0000313" key="7">
    <source>
        <dbReference type="Proteomes" id="UP000017973"/>
    </source>
</evidence>
<dbReference type="Proteomes" id="UP000017973">
    <property type="component" value="Unassembled WGS sequence"/>
</dbReference>
<evidence type="ECO:0000259" key="5">
    <source>
        <dbReference type="Pfam" id="PF07992"/>
    </source>
</evidence>
<dbReference type="EMBL" id="AYJU01000017">
    <property type="protein sequence ID" value="EST52783.1"/>
    <property type="molecule type" value="Genomic_DNA"/>
</dbReference>
<comment type="caution">
    <text evidence="6">The sequence shown here is derived from an EMBL/GenBank/DDBJ whole genome shotgun (WGS) entry which is preliminary data.</text>
</comment>
<accession>V6MBP1</accession>
<dbReference type="AlphaFoldDB" id="V6MBP1"/>
<gene>
    <name evidence="6" type="ORF">T458_17700</name>
</gene>
<dbReference type="PATRIC" id="fig|1408254.3.peg.3489"/>
<dbReference type="GO" id="GO:0016491">
    <property type="term" value="F:oxidoreductase activity"/>
    <property type="evidence" value="ECO:0007669"/>
    <property type="project" value="UniProtKB-KW"/>
</dbReference>
<evidence type="ECO:0000256" key="1">
    <source>
        <dbReference type="ARBA" id="ARBA00001974"/>
    </source>
</evidence>
<dbReference type="SUPFAM" id="SSF51905">
    <property type="entry name" value="FAD/NAD(P)-binding domain"/>
    <property type="match status" value="1"/>
</dbReference>
<dbReference type="InterPro" id="IPR023753">
    <property type="entry name" value="FAD/NAD-binding_dom"/>
</dbReference>
<dbReference type="HOGENOM" id="CLU_031864_5_1_9"/>
<evidence type="ECO:0000256" key="3">
    <source>
        <dbReference type="ARBA" id="ARBA00022630"/>
    </source>
</evidence>
<evidence type="ECO:0000313" key="6">
    <source>
        <dbReference type="EMBL" id="EST52783.1"/>
    </source>
</evidence>
<keyword evidence="7" id="KW-1185">Reference proteome</keyword>
<dbReference type="eggNOG" id="COG0492">
    <property type="taxonomic scope" value="Bacteria"/>
</dbReference>